<evidence type="ECO:0000256" key="1">
    <source>
        <dbReference type="SAM" id="MobiDB-lite"/>
    </source>
</evidence>
<dbReference type="InterPro" id="IPR011989">
    <property type="entry name" value="ARM-like"/>
</dbReference>
<keyword evidence="5" id="KW-1185">Reference proteome</keyword>
<evidence type="ECO:0000259" key="3">
    <source>
        <dbReference type="Pfam" id="PF23628"/>
    </source>
</evidence>
<feature type="domain" description="Putative E3 ubiquitin-protein ligase LIN ARM-like" evidence="3">
    <location>
        <begin position="601"/>
        <end position="963"/>
    </location>
</feature>
<dbReference type="Pfam" id="PF23628">
    <property type="entry name" value="ARM_LIN_C"/>
    <property type="match status" value="1"/>
</dbReference>
<reference evidence="5" key="1">
    <citation type="journal article" date="2019" name="Nat. Commun.">
        <title>Genome-wide association mapping of date palm fruit traits.</title>
        <authorList>
            <person name="Hazzouri K.M."/>
            <person name="Gros-Balthazard M."/>
            <person name="Flowers J.M."/>
            <person name="Copetti D."/>
            <person name="Lemansour A."/>
            <person name="Lebrun M."/>
            <person name="Masmoudi K."/>
            <person name="Ferrand S."/>
            <person name="Dhar M.I."/>
            <person name="Fresquez Z.A."/>
            <person name="Rosas U."/>
            <person name="Zhang J."/>
            <person name="Talag J."/>
            <person name="Lee S."/>
            <person name="Kudrna D."/>
            <person name="Powell R.F."/>
            <person name="Leitch I.J."/>
            <person name="Krueger R.R."/>
            <person name="Wing R.A."/>
            <person name="Amiri K.M.A."/>
            <person name="Purugganan M.D."/>
        </authorList>
    </citation>
    <scope>NUCLEOTIDE SEQUENCE [LARGE SCALE GENOMIC DNA]</scope>
    <source>
        <strain evidence="5">cv. Khalas</strain>
    </source>
</reference>
<dbReference type="Proteomes" id="UP000228380">
    <property type="component" value="Chromosome 9"/>
</dbReference>
<dbReference type="InterPro" id="IPR056514">
    <property type="entry name" value="ARM_LIN_2nd"/>
</dbReference>
<dbReference type="Pfam" id="PF23568">
    <property type="entry name" value="ARM_LIN"/>
    <property type="match status" value="1"/>
</dbReference>
<dbReference type="InterPro" id="IPR016024">
    <property type="entry name" value="ARM-type_fold"/>
</dbReference>
<feature type="compositionally biased region" description="Polar residues" evidence="1">
    <location>
        <begin position="38"/>
        <end position="60"/>
    </location>
</feature>
<proteinExistence type="predicted"/>
<dbReference type="GeneID" id="103723964"/>
<gene>
    <name evidence="6" type="primary">LOC103723964</name>
</gene>
<evidence type="ECO:0000313" key="6">
    <source>
        <dbReference type="RefSeq" id="XP_008813287.2"/>
    </source>
</evidence>
<reference evidence="6" key="2">
    <citation type="submission" date="2025-08" db="UniProtKB">
        <authorList>
            <consortium name="RefSeq"/>
        </authorList>
    </citation>
    <scope>IDENTIFICATION</scope>
    <source>
        <tissue evidence="6">Young leaves</tissue>
    </source>
</reference>
<dbReference type="PANTHER" id="PTHR35549:SF3">
    <property type="entry name" value="E3 UBIQUITIN-PROTEIN LIGASE LIN"/>
    <property type="match status" value="1"/>
</dbReference>
<dbReference type="InterPro" id="IPR055566">
    <property type="entry name" value="ARM_LIN"/>
</dbReference>
<dbReference type="InterPro" id="IPR056512">
    <property type="entry name" value="LIN_N"/>
</dbReference>
<dbReference type="RefSeq" id="XP_008813287.2">
    <property type="nucleotide sequence ID" value="XM_008815065.4"/>
</dbReference>
<evidence type="ECO:0000259" key="4">
    <source>
        <dbReference type="Pfam" id="PF23654"/>
    </source>
</evidence>
<accession>A0A8B7D524</accession>
<feature type="domain" description="Putative E3 ubiquitin-protein ligase LIN N-terminal" evidence="2">
    <location>
        <begin position="74"/>
        <end position="301"/>
    </location>
</feature>
<dbReference type="SUPFAM" id="SSF48371">
    <property type="entry name" value="ARM repeat"/>
    <property type="match status" value="1"/>
</dbReference>
<name>A0A8B7D524_PHODC</name>
<protein>
    <submittedName>
        <fullName evidence="6">E3 ubiquitin-protein ligase LIN-2</fullName>
    </submittedName>
</protein>
<dbReference type="KEGG" id="pda:103723964"/>
<dbReference type="Gene3D" id="1.25.10.10">
    <property type="entry name" value="Leucine-rich Repeat Variant"/>
    <property type="match status" value="1"/>
</dbReference>
<dbReference type="PANTHER" id="PTHR35549">
    <property type="entry name" value="OS04G0584500 PROTEIN"/>
    <property type="match status" value="1"/>
</dbReference>
<organism evidence="5 6">
    <name type="scientific">Phoenix dactylifera</name>
    <name type="common">Date palm</name>
    <dbReference type="NCBI Taxonomy" id="42345"/>
    <lineage>
        <taxon>Eukaryota</taxon>
        <taxon>Viridiplantae</taxon>
        <taxon>Streptophyta</taxon>
        <taxon>Embryophyta</taxon>
        <taxon>Tracheophyta</taxon>
        <taxon>Spermatophyta</taxon>
        <taxon>Magnoliopsida</taxon>
        <taxon>Liliopsida</taxon>
        <taxon>Arecaceae</taxon>
        <taxon>Coryphoideae</taxon>
        <taxon>Phoeniceae</taxon>
        <taxon>Phoenix</taxon>
    </lineage>
</organism>
<evidence type="ECO:0000313" key="5">
    <source>
        <dbReference type="Proteomes" id="UP000228380"/>
    </source>
</evidence>
<feature type="region of interest" description="Disordered" evidence="1">
    <location>
        <begin position="20"/>
        <end position="61"/>
    </location>
</feature>
<dbReference type="AlphaFoldDB" id="A0A8B7D524"/>
<feature type="domain" description="Putative E3 ubiquitin-protein ligase LIN ARM repeats" evidence="4">
    <location>
        <begin position="442"/>
        <end position="600"/>
    </location>
</feature>
<evidence type="ECO:0000259" key="2">
    <source>
        <dbReference type="Pfam" id="PF23568"/>
    </source>
</evidence>
<dbReference type="OrthoDB" id="635642at2759"/>
<dbReference type="Pfam" id="PF23654">
    <property type="entry name" value="ARM_LIN_2nd"/>
    <property type="match status" value="1"/>
</dbReference>
<sequence length="970" mass="107050">MPSSLRDLLAEDGFRRPPATASICADRRSFHHPFRPDGSSSFHSNRTSPNSHDSIPQSLLPNDHEEEAGIDEAAVRAVVSILSGYAGRFLKDGGFRRRIREKCNACLAARKGAAAHAVLANLELGIESIERLAEEGPNGATRDSKIRSLRNSIRLLSIVASLSSPKSRSGGSTCGVPNSHLSGCAQLYLAMVYKIERNDWVSARHLLQVFVDAPFLARKNLLPDLWDHFFLPHLLHLKVWYSKEAELVAGWEVEDRDQRMKGLNRAYNDQMDGGTAQFALYYKEWLKVGGKAPPVPSVSLPLRASYLEAWGKRSVSLSRSSINRNLYQTVFGTSLEQEDIGDGLLIDDMDLAVERELDAEEGSCKLENTVHSDMGVRQKESDPVEAHQVPGPAPVPCKLYSFRLFSCHSEPCKDAIHHAQVSKKDPVAIARESVSNIPPLNVGQAITLISDSGSLSECEAAVHLVAKAWLDSHGDSILETALSSSSMIEGLLEVTFTSKDDKVLELAISLLAELISRNEVNRQVVLNADPQLEIFLRLLRSNNLFLKAAVVLRLLKPKAKQMLSLDWIPLVMHVLDNGDQLQTLFTVRGSPKSAALYFLDQLLMGFDVDRNVENAKQMVALGGLDLLIRKLEMGDANERKRCASLLVTCVQADGKCRDYLAGNIKKASIIQLLLGNQLKSKGSALFLLSELVCLNRTTQIIRFLKELKNGGCLNTMHVLLVYLQQAPLEQRPLAAAILLLLDLLGDPLQYSVYREEGIETIVAALEWNLHRKEVQEQCSRALLLLGGRFSCLGETIAETWLLKGAGLDDGPSDSFTSKVIPAVENAKVDEEEKTTEEWLRKLAMVLLTSGKKRFLVALSNCIADGIPSLSRSCLVTVAWISSSLSSLHSANSLQPLACSILAPRLLESLSYDRALEERVLASLSLLNFVRHPECLPKIFPLDKETINLLQDLAQVTWTAKELLFACCRCS</sequence>